<evidence type="ECO:0000313" key="1">
    <source>
        <dbReference type="EMBL" id="QRD87103.1"/>
    </source>
</evidence>
<evidence type="ECO:0000313" key="2">
    <source>
        <dbReference type="Proteomes" id="UP000596276"/>
    </source>
</evidence>
<accession>A0A7U2QW75</accession>
<name>A0A7U2QW75_ASPFN</name>
<organism evidence="1 2">
    <name type="scientific">Aspergillus flavus (strain ATCC 200026 / FGSC A1120 / IAM 13836 / NRRL 3357 / JCM 12722 / SRRC 167)</name>
    <dbReference type="NCBI Taxonomy" id="332952"/>
    <lineage>
        <taxon>Eukaryota</taxon>
        <taxon>Fungi</taxon>
        <taxon>Dikarya</taxon>
        <taxon>Ascomycota</taxon>
        <taxon>Pezizomycotina</taxon>
        <taxon>Eurotiomycetes</taxon>
        <taxon>Eurotiomycetidae</taxon>
        <taxon>Eurotiales</taxon>
        <taxon>Aspergillaceae</taxon>
        <taxon>Aspergillus</taxon>
        <taxon>Aspergillus subgen. Circumdati</taxon>
    </lineage>
</organism>
<keyword evidence="2" id="KW-1185">Reference proteome</keyword>
<dbReference type="AlphaFoldDB" id="A0A7U2QW75"/>
<sequence>MMLSSSGIPGESHINVALALAGSLRDSLDHGQPATFLDHFRMPNAVVLSLWYTPVSYSWTGSTGETTSTCIDSSGNSWYRATMQMRCPGSTHYHLSWLANLKALLWQNKEDSGASSQLLCNIRQQ</sequence>
<dbReference type="VEuPathDB" id="FungiDB:F9C07_2101058"/>
<gene>
    <name evidence="1" type="ORF">F9C07_2101058</name>
</gene>
<proteinExistence type="predicted"/>
<reference evidence="2" key="1">
    <citation type="journal article" date="2021" name="G3 (Bethesda)">
        <title>Chromosome assembled and annotated genome sequence of Aspergillus flavus NRRL 3357.</title>
        <authorList>
            <person name="Skerker J.M."/>
            <person name="Pianalto K.M."/>
            <person name="Mondo S.J."/>
            <person name="Yang K."/>
            <person name="Arkin A.P."/>
            <person name="Keller N.P."/>
            <person name="Grigoriev I.V."/>
            <person name="Louise Glass N.L."/>
        </authorList>
    </citation>
    <scope>NUCLEOTIDE SEQUENCE [LARGE SCALE GENOMIC DNA]</scope>
    <source>
        <strain evidence="2">ATCC 200026 / FGSC A1120 / IAM 13836 / NRRL 3357 / JCM 12722 / SRRC 167</strain>
    </source>
</reference>
<dbReference type="Proteomes" id="UP000596276">
    <property type="component" value="Chromosome 1"/>
</dbReference>
<protein>
    <submittedName>
        <fullName evidence="1">Uncharacterized protein</fullName>
    </submittedName>
</protein>
<dbReference type="EMBL" id="CP044619">
    <property type="protein sequence ID" value="QRD87103.1"/>
    <property type="molecule type" value="Genomic_DNA"/>
</dbReference>